<proteinExistence type="predicted"/>
<gene>
    <name evidence="2" type="ORF">O181_104658</name>
</gene>
<evidence type="ECO:0000313" key="3">
    <source>
        <dbReference type="Proteomes" id="UP000765509"/>
    </source>
</evidence>
<name>A0A9Q3JMN6_9BASI</name>
<reference evidence="2" key="1">
    <citation type="submission" date="2021-03" db="EMBL/GenBank/DDBJ databases">
        <title>Draft genome sequence of rust myrtle Austropuccinia psidii MF-1, a brazilian biotype.</title>
        <authorList>
            <person name="Quecine M.C."/>
            <person name="Pachon D.M.R."/>
            <person name="Bonatelli M.L."/>
            <person name="Correr F.H."/>
            <person name="Franceschini L.M."/>
            <person name="Leite T.F."/>
            <person name="Margarido G.R.A."/>
            <person name="Almeida C.A."/>
            <person name="Ferrarezi J.A."/>
            <person name="Labate C.A."/>
        </authorList>
    </citation>
    <scope>NUCLEOTIDE SEQUENCE</scope>
    <source>
        <strain evidence="2">MF-1</strain>
    </source>
</reference>
<comment type="caution">
    <text evidence="2">The sequence shown here is derived from an EMBL/GenBank/DDBJ whole genome shotgun (WGS) entry which is preliminary data.</text>
</comment>
<feature type="region of interest" description="Disordered" evidence="1">
    <location>
        <begin position="61"/>
        <end position="96"/>
    </location>
</feature>
<dbReference type="EMBL" id="AVOT02076607">
    <property type="protein sequence ID" value="MBW0564943.1"/>
    <property type="molecule type" value="Genomic_DNA"/>
</dbReference>
<keyword evidence="3" id="KW-1185">Reference proteome</keyword>
<dbReference type="Proteomes" id="UP000765509">
    <property type="component" value="Unassembled WGS sequence"/>
</dbReference>
<accession>A0A9Q3JMN6</accession>
<feature type="compositionally biased region" description="Acidic residues" evidence="1">
    <location>
        <begin position="71"/>
        <end position="81"/>
    </location>
</feature>
<dbReference type="AlphaFoldDB" id="A0A9Q3JMN6"/>
<organism evidence="2 3">
    <name type="scientific">Austropuccinia psidii MF-1</name>
    <dbReference type="NCBI Taxonomy" id="1389203"/>
    <lineage>
        <taxon>Eukaryota</taxon>
        <taxon>Fungi</taxon>
        <taxon>Dikarya</taxon>
        <taxon>Basidiomycota</taxon>
        <taxon>Pucciniomycotina</taxon>
        <taxon>Pucciniomycetes</taxon>
        <taxon>Pucciniales</taxon>
        <taxon>Sphaerophragmiaceae</taxon>
        <taxon>Austropuccinia</taxon>
    </lineage>
</organism>
<sequence length="96" mass="10496">MGLLGKSYQFLRALLLIWDVERWTNVGGPIQVDGRRIYPSSAVPISRINTEGVVKQIRRITDSPPDANVEGSDELDGEEAEVVNNSFGHQSSASPS</sequence>
<evidence type="ECO:0000313" key="2">
    <source>
        <dbReference type="EMBL" id="MBW0564943.1"/>
    </source>
</evidence>
<feature type="compositionally biased region" description="Polar residues" evidence="1">
    <location>
        <begin position="83"/>
        <end position="96"/>
    </location>
</feature>
<evidence type="ECO:0000256" key="1">
    <source>
        <dbReference type="SAM" id="MobiDB-lite"/>
    </source>
</evidence>
<protein>
    <submittedName>
        <fullName evidence="2">Uncharacterized protein</fullName>
    </submittedName>
</protein>